<comment type="caution">
    <text evidence="3">The sequence shown here is derived from an EMBL/GenBank/DDBJ whole genome shotgun (WGS) entry which is preliminary data.</text>
</comment>
<feature type="compositionally biased region" description="Polar residues" evidence="1">
    <location>
        <begin position="711"/>
        <end position="722"/>
    </location>
</feature>
<feature type="compositionally biased region" description="Low complexity" evidence="1">
    <location>
        <begin position="723"/>
        <end position="732"/>
    </location>
</feature>
<dbReference type="PROSITE" id="PS50004">
    <property type="entry name" value="C2"/>
    <property type="match status" value="1"/>
</dbReference>
<feature type="region of interest" description="Disordered" evidence="1">
    <location>
        <begin position="312"/>
        <end position="332"/>
    </location>
</feature>
<feature type="region of interest" description="Disordered" evidence="1">
    <location>
        <begin position="1389"/>
        <end position="1461"/>
    </location>
</feature>
<evidence type="ECO:0000313" key="3">
    <source>
        <dbReference type="EMBL" id="KAG7318693.1"/>
    </source>
</evidence>
<feature type="region of interest" description="Disordered" evidence="1">
    <location>
        <begin position="1693"/>
        <end position="1715"/>
    </location>
</feature>
<evidence type="ECO:0000256" key="1">
    <source>
        <dbReference type="SAM" id="MobiDB-lite"/>
    </source>
</evidence>
<feature type="compositionally biased region" description="Basic and acidic residues" evidence="1">
    <location>
        <begin position="1401"/>
        <end position="1410"/>
    </location>
</feature>
<feature type="compositionally biased region" description="Acidic residues" evidence="1">
    <location>
        <begin position="1835"/>
        <end position="1844"/>
    </location>
</feature>
<feature type="compositionally biased region" description="Basic and acidic residues" evidence="1">
    <location>
        <begin position="174"/>
        <end position="185"/>
    </location>
</feature>
<evidence type="ECO:0000313" key="4">
    <source>
        <dbReference type="Proteomes" id="UP000824219"/>
    </source>
</evidence>
<feature type="compositionally biased region" description="Polar residues" evidence="1">
    <location>
        <begin position="1027"/>
        <end position="1037"/>
    </location>
</feature>
<dbReference type="InterPro" id="IPR035892">
    <property type="entry name" value="C2_domain_sf"/>
</dbReference>
<dbReference type="GO" id="GO:0005516">
    <property type="term" value="F:calmodulin binding"/>
    <property type="evidence" value="ECO:0007669"/>
    <property type="project" value="TreeGrafter"/>
</dbReference>
<reference evidence="3 4" key="1">
    <citation type="submission" date="2021-06" db="EMBL/GenBank/DDBJ databases">
        <title>Chromosome-level genome assembly of the red-tail catfish (Hemibagrus wyckioides).</title>
        <authorList>
            <person name="Shao F."/>
        </authorList>
    </citation>
    <scope>NUCLEOTIDE SEQUENCE [LARGE SCALE GENOMIC DNA]</scope>
    <source>
        <strain evidence="3">EC202008001</strain>
        <tissue evidence="3">Blood</tissue>
    </source>
</reference>
<sequence>MSLLCVRVKKAKLHGAPDKFNAYVTLKVQNVKSTTITVRGDQPCWEQDFMFEINRLDLGLVVELWNKGLIWDTMVGTAWIPLNTIRQSDQEGPGEWILLDSEVLMKADEIYGTKNPTPHLVLLDTRFELPFDIPEDEAQYWTKKLERINTMRIHDESSACLCWVLALDDHDSAVDDRDSDYRSENSSRPPRYHTTAQPNSSVHQYPMSRRTRPPAASKESTTESLHSYELDYREGRGQRPQGSRAGVRIVPVDSGMGVEDWEMKYKLHDNILDDYLDSEQKTWDDDTKSEIYRLVSDPEHIVLECEEEVCPEANDKDEPGSSVKKTPGVGSEEVHQVCEEAGSFEDETSPPEISFISTVRKLQHETEQESYQENLLYKTRIWAKTHLEDILENYALYCEKEKAMKSRRSEYESGGSDGLGSEQDLDLVQLIKEDSPYEYDRYYNSSRRYISPYIEQPHSYYELRGDVRTRVLDDRRPRDHYIDTMNELQKIVDAVTDYLAGREEEISKYEEVHLDDKSKMVDKEKVELKADEVKEETAVEQGITGVKNAMNSLFSSLVGAKSTGDTTDTTTTITTTTTYSLSPLQSESGISKLLSFIPISNGSLTPIGVVPPAHQELSADKKSPLQSLLVPQSTENNHPVNEVVRDTATSPEAQGSSASQPQSVVDSVFGRLSPFRIFGDKQAGEATETPNKSHESTESKEALMDKAKTLSIEQSASQPVHQSSCGGSCSGSVELLPETESSGEIPDVPKETTLKPEENPNAKKTADDTGFFNPFKKSLTSFMTNPTPVSKTAESPSGNSVFSIFKPAEGSKPEDSPTSGTIGDKLKLSFFSSDAPAIPQAPKQESGLLSGLLKLGPGDDATTSKQHASNTSTKSPLLSRALLLESVPKGNTDTGWFSNLFKMNPTESPKPQSAAKFTSKPAATMNIPTVLVAPEAHDSSIVSKDTAQEEQMAREDKTPKSDIQSFPESLTDPGNEEQCIKTETQADPLEQQDQAQSEEEEEAMSKPQDLLTVSGDNKTSDKPQEGAKTSTQTSTEEPVTMHPAVKSTQIYLEEVHRLLYGTVNEYGYQDLLYLFAEHGIVAPDLYEHQCLIEALLWQQLNDYALLEALEAQAQDYYTGLPEAVSSNHHETVMQEPGWWNLKTMDSKQFHVPSYPWQNAESSSITKRLPQAEAEDDIVFDMRVKSRNRWGSCDHVENLSEDGKISEDKTPATSEGLHAQIIEESEPEIKSVEHRTEEKQQDLESDRSVNVIQNQENNEIPEDKTVITFDVTHDQITEKSETESKTVEHLAERQPQPQKQESSETERPLDSEQNLTKGLELDTGKETSSHTFSLETSEAKKHEESLESEKADKSDEVIEVEMDYVSHTKAGEIPGTLEESQGTELLDHKILTETNEISTMLEESRDRKETQNQDESEIGWSEADNKAYHTEQPKNDLCDGVVEKEPAQLKEQEAAEQPSTDVPAQMVSEPMTAVINQPQPCSLTEMTGPFDKPKSRMVGSPDQLRLEKQGPYKPNRLPEPSTFSGFMSMFSGPSASSKPETPSFFSSPQPSFFKLQPTGGTRTQQQQKTSFFNLPTNLSAGLSTETLTGDLFGLLKSKDAARPEETKSTVETSKLKTEDHEAAKNINKPSSSGKDSGIVREPEAVALGQERSDAKTVKEAGSSDVEITEMSINCKESEEGAMKEKSSVALTSLIHPDKVMTQEKPASSPTVKSMFDLPPLSAPSFGSLLSGASETAKPFSSLFGSSSETKLPQQPSDSGSLFASLKGFSAGLFQEEKSAVLNEEPISAPSIFGKKFGFPLQSTASDQTPSTVVTTQVETRPDIREPDIEILSLESDVTESQDSSDTEGQSDTFSDKQHSFDSSPESLFAVKQEMSKPGEENEDEADPCLTQKDSDATDHALGQLPESPLKKEHSRRLVGT</sequence>
<feature type="compositionally biased region" description="Basic and acidic residues" evidence="1">
    <location>
        <begin position="1599"/>
        <end position="1622"/>
    </location>
</feature>
<dbReference type="GO" id="GO:0016082">
    <property type="term" value="P:synaptic vesicle priming"/>
    <property type="evidence" value="ECO:0007669"/>
    <property type="project" value="TreeGrafter"/>
</dbReference>
<feature type="region of interest" description="Disordered" evidence="1">
    <location>
        <begin position="1200"/>
        <end position="1357"/>
    </location>
</feature>
<feature type="region of interest" description="Disordered" evidence="1">
    <location>
        <begin position="1475"/>
        <end position="1565"/>
    </location>
</feature>
<feature type="compositionally biased region" description="Low complexity" evidence="1">
    <location>
        <begin position="1519"/>
        <end position="1565"/>
    </location>
</feature>
<dbReference type="Proteomes" id="UP000824219">
    <property type="component" value="Linkage Group LG22"/>
</dbReference>
<dbReference type="GO" id="GO:0030672">
    <property type="term" value="C:synaptic vesicle membrane"/>
    <property type="evidence" value="ECO:0007669"/>
    <property type="project" value="TreeGrafter"/>
</dbReference>
<dbReference type="GO" id="GO:0031594">
    <property type="term" value="C:neuromuscular junction"/>
    <property type="evidence" value="ECO:0007669"/>
    <property type="project" value="TreeGrafter"/>
</dbReference>
<feature type="region of interest" description="Disordered" evidence="1">
    <location>
        <begin position="786"/>
        <end position="878"/>
    </location>
</feature>
<feature type="domain" description="C2" evidence="2">
    <location>
        <begin position="1"/>
        <end position="97"/>
    </location>
</feature>
<dbReference type="Gene3D" id="2.60.40.150">
    <property type="entry name" value="C2 domain"/>
    <property type="match status" value="1"/>
</dbReference>
<feature type="compositionally biased region" description="Polar residues" evidence="1">
    <location>
        <begin position="1475"/>
        <end position="1484"/>
    </location>
</feature>
<feature type="compositionally biased region" description="Basic and acidic residues" evidence="1">
    <location>
        <begin position="1422"/>
        <end position="1452"/>
    </location>
</feature>
<gene>
    <name evidence="3" type="ORF">KOW79_018448</name>
</gene>
<feature type="compositionally biased region" description="Low complexity" evidence="1">
    <location>
        <begin position="846"/>
        <end position="858"/>
    </location>
</feature>
<dbReference type="OrthoDB" id="5831756at2759"/>
<feature type="compositionally biased region" description="Basic and acidic residues" evidence="1">
    <location>
        <begin position="1260"/>
        <end position="1291"/>
    </location>
</feature>
<dbReference type="GO" id="GO:0043195">
    <property type="term" value="C:terminal bouton"/>
    <property type="evidence" value="ECO:0007669"/>
    <property type="project" value="TreeGrafter"/>
</dbReference>
<evidence type="ECO:0000259" key="2">
    <source>
        <dbReference type="PROSITE" id="PS50004"/>
    </source>
</evidence>
<dbReference type="GO" id="GO:0099525">
    <property type="term" value="P:presynaptic dense core vesicle exocytosis"/>
    <property type="evidence" value="ECO:0007669"/>
    <property type="project" value="TreeGrafter"/>
</dbReference>
<accession>A0A9D3SGH7</accession>
<feature type="compositionally biased region" description="Basic and acidic residues" evidence="1">
    <location>
        <begin position="1336"/>
        <end position="1355"/>
    </location>
</feature>
<dbReference type="GO" id="GO:0035249">
    <property type="term" value="P:synaptic transmission, glutamatergic"/>
    <property type="evidence" value="ECO:0007669"/>
    <property type="project" value="TreeGrafter"/>
</dbReference>
<dbReference type="SUPFAM" id="SSF49562">
    <property type="entry name" value="C2 domain (Calcium/lipid-binding domain, CaLB)"/>
    <property type="match status" value="1"/>
</dbReference>
<feature type="compositionally biased region" description="Polar residues" evidence="1">
    <location>
        <begin position="1247"/>
        <end position="1257"/>
    </location>
</feature>
<feature type="compositionally biased region" description="Basic and acidic residues" evidence="1">
    <location>
        <begin position="691"/>
        <end position="708"/>
    </location>
</feature>
<dbReference type="GO" id="GO:0017075">
    <property type="term" value="F:syntaxin-1 binding"/>
    <property type="evidence" value="ECO:0007669"/>
    <property type="project" value="TreeGrafter"/>
</dbReference>
<dbReference type="EMBL" id="JAHKSW010000022">
    <property type="protein sequence ID" value="KAG7318693.1"/>
    <property type="molecule type" value="Genomic_DNA"/>
</dbReference>
<feature type="compositionally biased region" description="Basic and acidic residues" evidence="1">
    <location>
        <begin position="951"/>
        <end position="960"/>
    </location>
</feature>
<feature type="compositionally biased region" description="Basic and acidic residues" evidence="1">
    <location>
        <begin position="1226"/>
        <end position="1246"/>
    </location>
</feature>
<feature type="compositionally biased region" description="Polar residues" evidence="1">
    <location>
        <begin position="861"/>
        <end position="876"/>
    </location>
</feature>
<feature type="region of interest" description="Disordered" evidence="1">
    <location>
        <begin position="890"/>
        <end position="1042"/>
    </location>
</feature>
<protein>
    <recommendedName>
        <fullName evidence="2">C2 domain-containing protein</fullName>
    </recommendedName>
</protein>
<dbReference type="PANTHER" id="PTHR10480">
    <property type="entry name" value="PROTEIN UNC-13 HOMOLOG"/>
    <property type="match status" value="1"/>
</dbReference>
<dbReference type="GO" id="GO:0016081">
    <property type="term" value="P:synaptic vesicle docking"/>
    <property type="evidence" value="ECO:0007669"/>
    <property type="project" value="TreeGrafter"/>
</dbReference>
<feature type="compositionally biased region" description="Polar residues" evidence="1">
    <location>
        <begin position="186"/>
        <end position="203"/>
    </location>
</feature>
<name>A0A9D3SGH7_9TELE</name>
<feature type="region of interest" description="Disordered" evidence="1">
    <location>
        <begin position="1599"/>
        <end position="1662"/>
    </location>
</feature>
<keyword evidence="4" id="KW-1185">Reference proteome</keyword>
<dbReference type="InterPro" id="IPR027080">
    <property type="entry name" value="Unc-13"/>
</dbReference>
<dbReference type="FunFam" id="2.60.40.150:FF:000031">
    <property type="entry name" value="Protein unc-13 homolog B"/>
    <property type="match status" value="1"/>
</dbReference>
<feature type="region of interest" description="Disordered" evidence="1">
    <location>
        <begin position="679"/>
        <end position="770"/>
    </location>
</feature>
<dbReference type="GO" id="GO:0042734">
    <property type="term" value="C:presynaptic membrane"/>
    <property type="evidence" value="ECO:0007669"/>
    <property type="project" value="TreeGrafter"/>
</dbReference>
<proteinExistence type="predicted"/>
<dbReference type="GO" id="GO:0019992">
    <property type="term" value="F:diacylglycerol binding"/>
    <property type="evidence" value="ECO:0007669"/>
    <property type="project" value="InterPro"/>
</dbReference>
<feature type="compositionally biased region" description="Polar residues" evidence="1">
    <location>
        <begin position="786"/>
        <end position="802"/>
    </location>
</feature>
<dbReference type="GO" id="GO:0061789">
    <property type="term" value="P:dense core granule priming"/>
    <property type="evidence" value="ECO:0007669"/>
    <property type="project" value="TreeGrafter"/>
</dbReference>
<feature type="compositionally biased region" description="Basic and acidic residues" evidence="1">
    <location>
        <begin position="747"/>
        <end position="767"/>
    </location>
</feature>
<feature type="compositionally biased region" description="Polar residues" evidence="1">
    <location>
        <begin position="1799"/>
        <end position="1817"/>
    </location>
</feature>
<organism evidence="3 4">
    <name type="scientific">Hemibagrus wyckioides</name>
    <dbReference type="NCBI Taxonomy" id="337641"/>
    <lineage>
        <taxon>Eukaryota</taxon>
        <taxon>Metazoa</taxon>
        <taxon>Chordata</taxon>
        <taxon>Craniata</taxon>
        <taxon>Vertebrata</taxon>
        <taxon>Euteleostomi</taxon>
        <taxon>Actinopterygii</taxon>
        <taxon>Neopterygii</taxon>
        <taxon>Teleostei</taxon>
        <taxon>Ostariophysi</taxon>
        <taxon>Siluriformes</taxon>
        <taxon>Bagridae</taxon>
        <taxon>Hemibagrus</taxon>
    </lineage>
</organism>
<dbReference type="GO" id="GO:0098831">
    <property type="term" value="C:presynaptic active zone cytoplasmic component"/>
    <property type="evidence" value="ECO:0007669"/>
    <property type="project" value="TreeGrafter"/>
</dbReference>
<dbReference type="CDD" id="cd08394">
    <property type="entry name" value="C2A_Munc13"/>
    <property type="match status" value="1"/>
</dbReference>
<feature type="compositionally biased region" description="Basic and acidic residues" evidence="1">
    <location>
        <begin position="1300"/>
        <end position="1309"/>
    </location>
</feature>
<dbReference type="PANTHER" id="PTHR10480:SF14">
    <property type="entry name" value="PROTEIN UNC-13 HOMOLOG B-LIKE"/>
    <property type="match status" value="1"/>
</dbReference>
<feature type="compositionally biased region" description="Basic and acidic residues" evidence="1">
    <location>
        <begin position="1200"/>
        <end position="1209"/>
    </location>
</feature>
<dbReference type="SMART" id="SM00239">
    <property type="entry name" value="C2"/>
    <property type="match status" value="1"/>
</dbReference>
<dbReference type="Pfam" id="PF00168">
    <property type="entry name" value="C2"/>
    <property type="match status" value="1"/>
</dbReference>
<dbReference type="InterPro" id="IPR000008">
    <property type="entry name" value="C2_dom"/>
</dbReference>
<feature type="compositionally biased region" description="Polar residues" evidence="1">
    <location>
        <begin position="1741"/>
        <end position="1757"/>
    </location>
</feature>
<feature type="region of interest" description="Disordered" evidence="1">
    <location>
        <begin position="1738"/>
        <end position="1757"/>
    </location>
</feature>
<feature type="region of interest" description="Disordered" evidence="1">
    <location>
        <begin position="174"/>
        <end position="225"/>
    </location>
</feature>
<feature type="region of interest" description="Disordered" evidence="1">
    <location>
        <begin position="1797"/>
        <end position="1919"/>
    </location>
</feature>
<feature type="compositionally biased region" description="Basic and acidic residues" evidence="1">
    <location>
        <begin position="1318"/>
        <end position="1327"/>
    </location>
</feature>